<dbReference type="EMBL" id="BQNB010016775">
    <property type="protein sequence ID" value="GJT55632.1"/>
    <property type="molecule type" value="Genomic_DNA"/>
</dbReference>
<evidence type="ECO:0000313" key="4">
    <source>
        <dbReference type="Proteomes" id="UP001151760"/>
    </source>
</evidence>
<feature type="region of interest" description="Disordered" evidence="2">
    <location>
        <begin position="119"/>
        <end position="161"/>
    </location>
</feature>
<feature type="coiled-coil region" evidence="1">
    <location>
        <begin position="239"/>
        <end position="273"/>
    </location>
</feature>
<gene>
    <name evidence="3" type="ORF">Tco_0990686</name>
</gene>
<evidence type="ECO:0000313" key="3">
    <source>
        <dbReference type="EMBL" id="GJT55632.1"/>
    </source>
</evidence>
<keyword evidence="4" id="KW-1185">Reference proteome</keyword>
<evidence type="ECO:0000256" key="1">
    <source>
        <dbReference type="SAM" id="Coils"/>
    </source>
</evidence>
<organism evidence="3 4">
    <name type="scientific">Tanacetum coccineum</name>
    <dbReference type="NCBI Taxonomy" id="301880"/>
    <lineage>
        <taxon>Eukaryota</taxon>
        <taxon>Viridiplantae</taxon>
        <taxon>Streptophyta</taxon>
        <taxon>Embryophyta</taxon>
        <taxon>Tracheophyta</taxon>
        <taxon>Spermatophyta</taxon>
        <taxon>Magnoliopsida</taxon>
        <taxon>eudicotyledons</taxon>
        <taxon>Gunneridae</taxon>
        <taxon>Pentapetalae</taxon>
        <taxon>asterids</taxon>
        <taxon>campanulids</taxon>
        <taxon>Asterales</taxon>
        <taxon>Asteraceae</taxon>
        <taxon>Asteroideae</taxon>
        <taxon>Anthemideae</taxon>
        <taxon>Anthemidinae</taxon>
        <taxon>Tanacetum</taxon>
    </lineage>
</organism>
<name>A0ABQ5EYU0_9ASTR</name>
<protein>
    <submittedName>
        <fullName evidence="3">Uncharacterized protein</fullName>
    </submittedName>
</protein>
<evidence type="ECO:0000256" key="2">
    <source>
        <dbReference type="SAM" id="MobiDB-lite"/>
    </source>
</evidence>
<dbReference type="Proteomes" id="UP001151760">
    <property type="component" value="Unassembled WGS sequence"/>
</dbReference>
<keyword evidence="1" id="KW-0175">Coiled coil</keyword>
<reference evidence="3" key="2">
    <citation type="submission" date="2022-01" db="EMBL/GenBank/DDBJ databases">
        <authorList>
            <person name="Yamashiro T."/>
            <person name="Shiraishi A."/>
            <person name="Satake H."/>
            <person name="Nakayama K."/>
        </authorList>
    </citation>
    <scope>NUCLEOTIDE SEQUENCE</scope>
</reference>
<reference evidence="3" key="1">
    <citation type="journal article" date="2022" name="Int. J. Mol. Sci.">
        <title>Draft Genome of Tanacetum Coccineum: Genomic Comparison of Closely Related Tanacetum-Family Plants.</title>
        <authorList>
            <person name="Yamashiro T."/>
            <person name="Shiraishi A."/>
            <person name="Nakayama K."/>
            <person name="Satake H."/>
        </authorList>
    </citation>
    <scope>NUCLEOTIDE SEQUENCE</scope>
</reference>
<proteinExistence type="predicted"/>
<sequence>MGIVFQARRAFAVLYRKIRCAEGGGEVPSGVVMAWSLGDLAFLYPGVLPRVMSVHPGGRLSMEAAERINENRILFKHTGNPFYATWALVSYSATAEPPRPDATSVGSLEDADVAWAESEAEEVDSGLKRKRGTSDDGAGTSKRVRYVSLGGSTSTEEETETPPLNGWLFAISGRSRLLAILLRRVPGICGQRVDQLMGEFDMVTAQQAALVAQLRARFASERSQSVQKDEEILLLKTQLADAQAEAESSRSHAQKLAEEKMALLVKVEQERANSADYKASCHWAVKYLEGGKNNHFAGLDEFRQRVEGLLEKQEEKLRKLSIEYDEELYPHMLSAIAERRWLISHGLRLAAMSTLESQEVKQSFGDVMKFLDIILSIWELVAAMGGDEIVARAASYCTAERDPGINHRCDNGGVNWPRACHEGR</sequence>
<comment type="caution">
    <text evidence="3">The sequence shown here is derived from an EMBL/GenBank/DDBJ whole genome shotgun (WGS) entry which is preliminary data.</text>
</comment>
<accession>A0ABQ5EYU0</accession>